<feature type="compositionally biased region" description="Gly residues" evidence="1">
    <location>
        <begin position="69"/>
        <end position="78"/>
    </location>
</feature>
<comment type="caution">
    <text evidence="2">The sequence shown here is derived from an EMBL/GenBank/DDBJ whole genome shotgun (WGS) entry which is preliminary data.</text>
</comment>
<dbReference type="Proteomes" id="UP000708148">
    <property type="component" value="Unassembled WGS sequence"/>
</dbReference>
<gene>
    <name evidence="2" type="ORF">OSTQU699_LOCUS10298</name>
</gene>
<feature type="compositionally biased region" description="Low complexity" evidence="1">
    <location>
        <begin position="85"/>
        <end position="99"/>
    </location>
</feature>
<evidence type="ECO:0000313" key="2">
    <source>
        <dbReference type="EMBL" id="CAD7704943.1"/>
    </source>
</evidence>
<feature type="region of interest" description="Disordered" evidence="1">
    <location>
        <begin position="57"/>
        <end position="101"/>
    </location>
</feature>
<reference evidence="2" key="1">
    <citation type="submission" date="2020-12" db="EMBL/GenBank/DDBJ databases">
        <authorList>
            <person name="Iha C."/>
        </authorList>
    </citation>
    <scope>NUCLEOTIDE SEQUENCE</scope>
</reference>
<proteinExistence type="predicted"/>
<dbReference type="EMBL" id="CAJHUC010002976">
    <property type="protein sequence ID" value="CAD7704943.1"/>
    <property type="molecule type" value="Genomic_DNA"/>
</dbReference>
<dbReference type="AlphaFoldDB" id="A0A8S1JB05"/>
<keyword evidence="3" id="KW-1185">Reference proteome</keyword>
<protein>
    <submittedName>
        <fullName evidence="2">Uncharacterized protein</fullName>
    </submittedName>
</protein>
<feature type="region of interest" description="Disordered" evidence="1">
    <location>
        <begin position="1"/>
        <end position="39"/>
    </location>
</feature>
<evidence type="ECO:0000256" key="1">
    <source>
        <dbReference type="SAM" id="MobiDB-lite"/>
    </source>
</evidence>
<organism evidence="2 3">
    <name type="scientific">Ostreobium quekettii</name>
    <dbReference type="NCBI Taxonomy" id="121088"/>
    <lineage>
        <taxon>Eukaryota</taxon>
        <taxon>Viridiplantae</taxon>
        <taxon>Chlorophyta</taxon>
        <taxon>core chlorophytes</taxon>
        <taxon>Ulvophyceae</taxon>
        <taxon>TCBD clade</taxon>
        <taxon>Bryopsidales</taxon>
        <taxon>Ostreobineae</taxon>
        <taxon>Ostreobiaceae</taxon>
        <taxon>Ostreobium</taxon>
    </lineage>
</organism>
<accession>A0A8S1JB05</accession>
<evidence type="ECO:0000313" key="3">
    <source>
        <dbReference type="Proteomes" id="UP000708148"/>
    </source>
</evidence>
<sequence>MEADRTHRKGQEPNRFTLFDDRNRNLPPSRSRKHDPLKSKYALLRDYKVVAKPFARRVASEPSQQEDGAQGGEGGGPGPARTGSVAAAVAPRALPRRIASSNTHRDRRYDFHDALEEVNVVEEREDARAALRAGCPMHKALAVLQCEAEESADGVFYPLISVLAAKLGFQLWGKCWLGKCTAPSEQQSKQLIWWLDWLCEGVKNGCELFIYVYSEDKGSLNQSGKGNINLVKELTRRIEEVHKAGEISLHLLVDGAEGAHLPWHLQYTTGPNAQVGWRNVHKCPLRSNRNRSTSTIVQICTNHAHIPGLVTGRWNCERQLHKGQLIFLLLLTLLLL</sequence>
<name>A0A8S1JB05_9CHLO</name>